<keyword evidence="4" id="KW-1185">Reference proteome</keyword>
<feature type="compositionally biased region" description="Low complexity" evidence="1">
    <location>
        <begin position="213"/>
        <end position="223"/>
    </location>
</feature>
<proteinExistence type="predicted"/>
<accession>A0ABX7N3P9</accession>
<keyword evidence="2" id="KW-0732">Signal</keyword>
<feature type="chain" id="PRO_5045226399" evidence="2">
    <location>
        <begin position="19"/>
        <end position="298"/>
    </location>
</feature>
<reference evidence="3 4" key="1">
    <citation type="submission" date="2021-02" db="EMBL/GenBank/DDBJ databases">
        <title>De Novo genome assembly of isolated myxobacteria.</title>
        <authorList>
            <person name="Stevens D.C."/>
        </authorList>
    </citation>
    <scope>NUCLEOTIDE SEQUENCE [LARGE SCALE GENOMIC DNA]</scope>
    <source>
        <strain evidence="3 4">SCHIC003</strain>
    </source>
</reference>
<evidence type="ECO:0000256" key="2">
    <source>
        <dbReference type="SAM" id="SignalP"/>
    </source>
</evidence>
<feature type="signal peptide" evidence="2">
    <location>
        <begin position="1"/>
        <end position="18"/>
    </location>
</feature>
<feature type="compositionally biased region" description="Pro residues" evidence="1">
    <location>
        <begin position="184"/>
        <end position="193"/>
    </location>
</feature>
<name>A0ABX7N3P9_9BACT</name>
<evidence type="ECO:0000313" key="3">
    <source>
        <dbReference type="EMBL" id="QSQ13346.1"/>
    </source>
</evidence>
<organism evidence="3 4">
    <name type="scientific">Myxococcus landrumensis</name>
    <dbReference type="NCBI Taxonomy" id="2813577"/>
    <lineage>
        <taxon>Bacteria</taxon>
        <taxon>Pseudomonadati</taxon>
        <taxon>Myxococcota</taxon>
        <taxon>Myxococcia</taxon>
        <taxon>Myxococcales</taxon>
        <taxon>Cystobacterineae</taxon>
        <taxon>Myxococcaceae</taxon>
        <taxon>Myxococcus</taxon>
    </lineage>
</organism>
<gene>
    <name evidence="3" type="ORF">JY572_34205</name>
</gene>
<dbReference type="Proteomes" id="UP000663090">
    <property type="component" value="Chromosome"/>
</dbReference>
<dbReference type="RefSeq" id="WP_206715043.1">
    <property type="nucleotide sequence ID" value="NZ_CP071091.1"/>
</dbReference>
<protein>
    <submittedName>
        <fullName evidence="3">Uncharacterized protein</fullName>
    </submittedName>
</protein>
<feature type="compositionally biased region" description="Pro residues" evidence="1">
    <location>
        <begin position="255"/>
        <end position="274"/>
    </location>
</feature>
<feature type="region of interest" description="Disordered" evidence="1">
    <location>
        <begin position="77"/>
        <end position="298"/>
    </location>
</feature>
<evidence type="ECO:0000256" key="1">
    <source>
        <dbReference type="SAM" id="MobiDB-lite"/>
    </source>
</evidence>
<evidence type="ECO:0000313" key="4">
    <source>
        <dbReference type="Proteomes" id="UP000663090"/>
    </source>
</evidence>
<sequence length="298" mass="31942">MRSLPLLLLALAASPAAAQRGAVPSGCQEDYVTCKEDCSIEYGGSSRTVKKLTQCLGICMENRSECSDRHSAIRGLPEGVVADEPRPRRIPNTKKVDREDDPFGDASPNRDSETTRKPTNREEDPFGESRPERPPGPRGEYRADTMPAEDTRPTPEETPPPVRDTEPVPAVSRQGVYRTSSAEPKPPPAPEPAPSSDIDEGLEPLDTPPAPTPTAATKSAPARSSPPPKAEPVKPEPAMASSTEEKDPLLDEEPPPPPPKPTAAAKKPPPPPPSNSSRPALPPEPKKQDISEWDPNGD</sequence>
<dbReference type="EMBL" id="CP071091">
    <property type="protein sequence ID" value="QSQ13346.1"/>
    <property type="molecule type" value="Genomic_DNA"/>
</dbReference>
<feature type="compositionally biased region" description="Basic and acidic residues" evidence="1">
    <location>
        <begin position="108"/>
        <end position="155"/>
    </location>
</feature>